<keyword evidence="8" id="KW-0378">Hydrolase</keyword>
<dbReference type="Gene3D" id="3.40.50.150">
    <property type="entry name" value="Vaccinia Virus protein VP39"/>
    <property type="match status" value="1"/>
</dbReference>
<dbReference type="GO" id="GO:0009307">
    <property type="term" value="P:DNA restriction-modification system"/>
    <property type="evidence" value="ECO:0007669"/>
    <property type="project" value="UniProtKB-KW"/>
</dbReference>
<dbReference type="EMBL" id="UAVW01000003">
    <property type="protein sequence ID" value="SQB10154.1"/>
    <property type="molecule type" value="Genomic_DNA"/>
</dbReference>
<dbReference type="PANTHER" id="PTHR42933:SF1">
    <property type="entry name" value="SITE-SPECIFIC DNA-METHYLTRANSFERASE (ADENINE-SPECIFIC)"/>
    <property type="match status" value="1"/>
</dbReference>
<evidence type="ECO:0000256" key="2">
    <source>
        <dbReference type="ARBA" id="ARBA00022603"/>
    </source>
</evidence>
<reference evidence="8 9" key="1">
    <citation type="submission" date="2018-06" db="EMBL/GenBank/DDBJ databases">
        <authorList>
            <consortium name="Pathogen Informatics"/>
            <person name="Doyle S."/>
        </authorList>
    </citation>
    <scope>NUCLEOTIDE SEQUENCE [LARGE SCALE GENOMIC DNA]</scope>
    <source>
        <strain evidence="8 9">NCTC11224</strain>
    </source>
</reference>
<keyword evidence="8" id="KW-0347">Helicase</keyword>
<dbReference type="PROSITE" id="PS00092">
    <property type="entry name" value="N6_MTASE"/>
    <property type="match status" value="1"/>
</dbReference>
<keyword evidence="8" id="KW-0547">Nucleotide-binding</keyword>
<evidence type="ECO:0000313" key="8">
    <source>
        <dbReference type="EMBL" id="SQB10154.1"/>
    </source>
</evidence>
<dbReference type="InterPro" id="IPR002052">
    <property type="entry name" value="DNA_methylase_N6_adenine_CS"/>
</dbReference>
<accession>A0A2X2U1E1</accession>
<dbReference type="GO" id="GO:0032259">
    <property type="term" value="P:methylation"/>
    <property type="evidence" value="ECO:0007669"/>
    <property type="project" value="UniProtKB-KW"/>
</dbReference>
<dbReference type="AlphaFoldDB" id="A0A2X2U1E1"/>
<dbReference type="InterPro" id="IPR003356">
    <property type="entry name" value="DNA_methylase_A-5"/>
</dbReference>
<evidence type="ECO:0000256" key="1">
    <source>
        <dbReference type="ARBA" id="ARBA00011900"/>
    </source>
</evidence>
<keyword evidence="9" id="KW-1185">Reference proteome</keyword>
<dbReference type="GO" id="GO:0004386">
    <property type="term" value="F:helicase activity"/>
    <property type="evidence" value="ECO:0007669"/>
    <property type="project" value="UniProtKB-KW"/>
</dbReference>
<sequence>MKYSYQEEPIPQDKRKSLNEKVLYLIDNDSSDSCSISPADIYNAYTGDGGLHGLERDDYENYHAYSEAKKEIENGQFFTPPRICNFVTACLKLSEYDLVADLTCGMGSFFNFIPAETNIYGCDLDVRAVKVAKFLYPAATIECRDIRTCQPDTRFDYVIGNPPFHLKWWTQNGRELSSQMYYCLKAAEVLKPLGILALIVPKSYLSDTFTDSGQIREMEKHYSFLGQVLLPEDAFSYLGVSRFPTKLQFWQKKTAANGWKSHPYRTEAEHTLARDFNVQEESQYIHKKIVAFAKSALENNQSKILLELAKSSSTSGDFKYQTQKLLYHIKVHPVTRPSYARCCEYLHRFYTQRMPEGMRYEL</sequence>
<dbReference type="RefSeq" id="WP_225537450.1">
    <property type="nucleotide sequence ID" value="NZ_JAIWZC010000001.1"/>
</dbReference>
<dbReference type="EC" id="2.1.1.72" evidence="1"/>
<protein>
    <recommendedName>
        <fullName evidence="1">site-specific DNA-methyltransferase (adenine-specific)</fullName>
        <ecNumber evidence="1">2.1.1.72</ecNumber>
    </recommendedName>
</protein>
<name>A0A2X2U1E1_9FIRM</name>
<dbReference type="PRINTS" id="PR00507">
    <property type="entry name" value="N12N6MTFRASE"/>
</dbReference>
<evidence type="ECO:0000256" key="3">
    <source>
        <dbReference type="ARBA" id="ARBA00022679"/>
    </source>
</evidence>
<evidence type="ECO:0000259" key="7">
    <source>
        <dbReference type="Pfam" id="PF02384"/>
    </source>
</evidence>
<keyword evidence="8" id="KW-0067">ATP-binding</keyword>
<keyword evidence="5" id="KW-0680">Restriction system</keyword>
<keyword evidence="4" id="KW-0949">S-adenosyl-L-methionine</keyword>
<evidence type="ECO:0000256" key="4">
    <source>
        <dbReference type="ARBA" id="ARBA00022691"/>
    </source>
</evidence>
<evidence type="ECO:0000256" key="6">
    <source>
        <dbReference type="ARBA" id="ARBA00047942"/>
    </source>
</evidence>
<dbReference type="Pfam" id="PF02384">
    <property type="entry name" value="N6_Mtase"/>
    <property type="match status" value="1"/>
</dbReference>
<dbReference type="InterPro" id="IPR029063">
    <property type="entry name" value="SAM-dependent_MTases_sf"/>
</dbReference>
<dbReference type="InterPro" id="IPR051537">
    <property type="entry name" value="DNA_Adenine_Mtase"/>
</dbReference>
<dbReference type="GO" id="GO:0003677">
    <property type="term" value="F:DNA binding"/>
    <property type="evidence" value="ECO:0007669"/>
    <property type="project" value="InterPro"/>
</dbReference>
<organism evidence="8 9">
    <name type="scientific">Enterocloster clostridioformis</name>
    <dbReference type="NCBI Taxonomy" id="1531"/>
    <lineage>
        <taxon>Bacteria</taxon>
        <taxon>Bacillati</taxon>
        <taxon>Bacillota</taxon>
        <taxon>Clostridia</taxon>
        <taxon>Lachnospirales</taxon>
        <taxon>Lachnospiraceae</taxon>
        <taxon>Enterocloster</taxon>
    </lineage>
</organism>
<feature type="domain" description="DNA methylase adenine-specific" evidence="7">
    <location>
        <begin position="66"/>
        <end position="254"/>
    </location>
</feature>
<dbReference type="PANTHER" id="PTHR42933">
    <property type="entry name" value="SLR6095 PROTEIN"/>
    <property type="match status" value="1"/>
</dbReference>
<evidence type="ECO:0000256" key="5">
    <source>
        <dbReference type="ARBA" id="ARBA00022747"/>
    </source>
</evidence>
<keyword evidence="2" id="KW-0489">Methyltransferase</keyword>
<dbReference type="Proteomes" id="UP000251853">
    <property type="component" value="Unassembled WGS sequence"/>
</dbReference>
<keyword evidence="3" id="KW-0808">Transferase</keyword>
<dbReference type="CDD" id="cd02440">
    <property type="entry name" value="AdoMet_MTases"/>
    <property type="match status" value="1"/>
</dbReference>
<evidence type="ECO:0000313" key="9">
    <source>
        <dbReference type="Proteomes" id="UP000251853"/>
    </source>
</evidence>
<proteinExistence type="predicted"/>
<gene>
    <name evidence="8" type="ORF">NCTC11224_01461</name>
</gene>
<comment type="catalytic activity">
    <reaction evidence="6">
        <text>a 2'-deoxyadenosine in DNA + S-adenosyl-L-methionine = an N(6)-methyl-2'-deoxyadenosine in DNA + S-adenosyl-L-homocysteine + H(+)</text>
        <dbReference type="Rhea" id="RHEA:15197"/>
        <dbReference type="Rhea" id="RHEA-COMP:12418"/>
        <dbReference type="Rhea" id="RHEA-COMP:12419"/>
        <dbReference type="ChEBI" id="CHEBI:15378"/>
        <dbReference type="ChEBI" id="CHEBI:57856"/>
        <dbReference type="ChEBI" id="CHEBI:59789"/>
        <dbReference type="ChEBI" id="CHEBI:90615"/>
        <dbReference type="ChEBI" id="CHEBI:90616"/>
        <dbReference type="EC" id="2.1.1.72"/>
    </reaction>
</comment>
<dbReference type="GO" id="GO:0009007">
    <property type="term" value="F:site-specific DNA-methyltransferase (adenine-specific) activity"/>
    <property type="evidence" value="ECO:0007669"/>
    <property type="project" value="UniProtKB-EC"/>
</dbReference>
<dbReference type="GO" id="GO:0008170">
    <property type="term" value="F:N-methyltransferase activity"/>
    <property type="evidence" value="ECO:0007669"/>
    <property type="project" value="InterPro"/>
</dbReference>
<dbReference type="SUPFAM" id="SSF53335">
    <property type="entry name" value="S-adenosyl-L-methionine-dependent methyltransferases"/>
    <property type="match status" value="1"/>
</dbReference>